<evidence type="ECO:0000313" key="1">
    <source>
        <dbReference type="EMBL" id="QPR53037.1"/>
    </source>
</evidence>
<gene>
    <name evidence="1" type="ORF">I6G90_11125</name>
</gene>
<dbReference type="GeneID" id="60786165"/>
<dbReference type="RefSeq" id="WP_197927509.1">
    <property type="nucleotide sequence ID" value="NZ_CP065745.1"/>
</dbReference>
<sequence length="152" mass="17071">MEKMSQSGDFHDGEMKGECDYIARDENNFPSMNELFDALAINSRESIDYVFSDNVDGFYSGCTHISERCGKYISGSHPVLTGYRFHINNGVCDRATALNATLLPYGVSHYYDNACEHMSLISGQRLFSFTIESELDSLLAAAGRDREHFVKN</sequence>
<dbReference type="EMBL" id="CP065745">
    <property type="protein sequence ID" value="QPR53037.1"/>
    <property type="molecule type" value="Genomic_DNA"/>
</dbReference>
<evidence type="ECO:0000313" key="2">
    <source>
        <dbReference type="Proteomes" id="UP000595101"/>
    </source>
</evidence>
<dbReference type="KEGG" id="aall:I6G90_11125"/>
<reference evidence="1 2" key="1">
    <citation type="submission" date="2020-12" db="EMBL/GenBank/DDBJ databases">
        <title>FDA dAtabase for Regulatory Grade micrObial Sequences (FDA-ARGOS): Supporting development and validation of Infectious Disease Dx tests.</title>
        <authorList>
            <person name="Sproer C."/>
            <person name="Gronow S."/>
            <person name="Severitt S."/>
            <person name="Schroder I."/>
            <person name="Tallon L."/>
            <person name="Sadzewicz L."/>
            <person name="Zhao X."/>
            <person name="Boylan J."/>
            <person name="Ott S."/>
            <person name="Bowen H."/>
            <person name="Vavikolanu K."/>
            <person name="Mehta A."/>
            <person name="Aluvathingal J."/>
            <person name="Nadendla S."/>
            <person name="Lowell S."/>
            <person name="Myers T."/>
            <person name="Yan Y."/>
            <person name="Sichtig H."/>
        </authorList>
    </citation>
    <scope>NUCLEOTIDE SEQUENCE [LARGE SCALE GENOMIC DNA]</scope>
    <source>
        <strain evidence="1 2">FDAARGOS_933</strain>
    </source>
</reference>
<dbReference type="AlphaFoldDB" id="A0A7T2PCB8"/>
<protein>
    <submittedName>
        <fullName evidence="1">Uncharacterized protein</fullName>
    </submittedName>
</protein>
<accession>A0A7T2PCB8</accession>
<proteinExistence type="predicted"/>
<organism evidence="1 2">
    <name type="scientific">Aeromonas allosaccharophila</name>
    <dbReference type="NCBI Taxonomy" id="656"/>
    <lineage>
        <taxon>Bacteria</taxon>
        <taxon>Pseudomonadati</taxon>
        <taxon>Pseudomonadota</taxon>
        <taxon>Gammaproteobacteria</taxon>
        <taxon>Aeromonadales</taxon>
        <taxon>Aeromonadaceae</taxon>
        <taxon>Aeromonas</taxon>
    </lineage>
</organism>
<dbReference type="Proteomes" id="UP000595101">
    <property type="component" value="Chromosome"/>
</dbReference>
<name>A0A7T2PCB8_9GAMM</name>